<dbReference type="STRING" id="1793963.AXI58_10625"/>
<name>A0A150FAU3_9BACI</name>
<dbReference type="EMBL" id="LSBA01000005">
    <property type="protein sequence ID" value="KXZ22429.1"/>
    <property type="molecule type" value="Genomic_DNA"/>
</dbReference>
<comment type="caution">
    <text evidence="1">The sequence shown here is derived from an EMBL/GenBank/DDBJ whole genome shotgun (WGS) entry which is preliminary data.</text>
</comment>
<organism evidence="1 2">
    <name type="scientific">Bacillus nakamurai</name>
    <dbReference type="NCBI Taxonomy" id="1793963"/>
    <lineage>
        <taxon>Bacteria</taxon>
        <taxon>Bacillati</taxon>
        <taxon>Bacillota</taxon>
        <taxon>Bacilli</taxon>
        <taxon>Bacillales</taxon>
        <taxon>Bacillaceae</taxon>
        <taxon>Bacillus</taxon>
    </lineage>
</organism>
<protein>
    <submittedName>
        <fullName evidence="1">Uncharacterized protein</fullName>
    </submittedName>
</protein>
<dbReference type="RefSeq" id="WP_061520772.1">
    <property type="nucleotide sequence ID" value="NZ_JARLZY010000019.1"/>
</dbReference>
<gene>
    <name evidence="1" type="ORF">AXI58_10625</name>
</gene>
<proteinExistence type="predicted"/>
<reference evidence="2" key="1">
    <citation type="submission" date="2016-02" db="EMBL/GenBank/DDBJ databases">
        <authorList>
            <person name="Dunlap C."/>
        </authorList>
    </citation>
    <scope>NUCLEOTIDE SEQUENCE [LARGE SCALE GENOMIC DNA]</scope>
    <source>
        <strain evidence="2">NRRL B-41092</strain>
    </source>
</reference>
<sequence>MENTYRYYKLNKELQAVKVVSGLLPKESEAYRELIKIEIGILEEKRDILNGKEKMNKLDQEQTTDLGRQLTDKFAEVLEIVERISHHG</sequence>
<accession>A0A150FAU3</accession>
<keyword evidence="2" id="KW-1185">Reference proteome</keyword>
<evidence type="ECO:0000313" key="2">
    <source>
        <dbReference type="Proteomes" id="UP000075430"/>
    </source>
</evidence>
<dbReference type="OrthoDB" id="9890185at2"/>
<evidence type="ECO:0000313" key="1">
    <source>
        <dbReference type="EMBL" id="KXZ22429.1"/>
    </source>
</evidence>
<dbReference type="AlphaFoldDB" id="A0A150FAU3"/>
<dbReference type="Proteomes" id="UP000075430">
    <property type="component" value="Unassembled WGS sequence"/>
</dbReference>